<keyword evidence="2" id="KW-0812">Transmembrane</keyword>
<evidence type="ECO:0000313" key="3">
    <source>
        <dbReference type="EMBL" id="MFK9094714.1"/>
    </source>
</evidence>
<evidence type="ECO:0000256" key="1">
    <source>
        <dbReference type="SAM" id="Coils"/>
    </source>
</evidence>
<sequence length="120" mass="13722">MKVKPFLYGFIAGGLAAGISSLLIAPNAGKVTRDRIKENKQLMLSQLQELKTELMQLKDSITNATKEGKKQISKFLSEVKFSLAHWEKEVKPQQLEIQKEIIEMKETVQELEEEILEYSK</sequence>
<dbReference type="PANTHER" id="PTHR35792">
    <property type="entry name" value="GENERAL STRESS PROTEIN"/>
    <property type="match status" value="1"/>
</dbReference>
<dbReference type="InterPro" id="IPR052928">
    <property type="entry name" value="Desiccation-related_membrane"/>
</dbReference>
<dbReference type="InterPro" id="IPR024623">
    <property type="entry name" value="YtxH"/>
</dbReference>
<dbReference type="RefSeq" id="WP_406583174.1">
    <property type="nucleotide sequence ID" value="NZ_JBJHQH010000026.1"/>
</dbReference>
<accession>A0ABW8RMG7</accession>
<keyword evidence="2" id="KW-0472">Membrane</keyword>
<feature type="transmembrane region" description="Helical" evidence="2">
    <location>
        <begin position="6"/>
        <end position="25"/>
    </location>
</feature>
<evidence type="ECO:0000313" key="4">
    <source>
        <dbReference type="Proteomes" id="UP001623041"/>
    </source>
</evidence>
<feature type="coiled-coil region" evidence="1">
    <location>
        <begin position="33"/>
        <end position="67"/>
    </location>
</feature>
<protein>
    <submittedName>
        <fullName evidence="3">YtxH domain-containing protein</fullName>
    </submittedName>
</protein>
<proteinExistence type="predicted"/>
<keyword evidence="4" id="KW-1185">Reference proteome</keyword>
<organism evidence="3 4">
    <name type="scientific">Bacillus salipaludis</name>
    <dbReference type="NCBI Taxonomy" id="2547811"/>
    <lineage>
        <taxon>Bacteria</taxon>
        <taxon>Bacillati</taxon>
        <taxon>Bacillota</taxon>
        <taxon>Bacilli</taxon>
        <taxon>Bacillales</taxon>
        <taxon>Bacillaceae</taxon>
        <taxon>Bacillus</taxon>
    </lineage>
</organism>
<gene>
    <name evidence="3" type="ORF">ACJEBI_24970</name>
</gene>
<keyword evidence="1" id="KW-0175">Coiled coil</keyword>
<dbReference type="Pfam" id="PF12732">
    <property type="entry name" value="YtxH"/>
    <property type="match status" value="1"/>
</dbReference>
<reference evidence="3 4" key="1">
    <citation type="submission" date="2024-11" db="EMBL/GenBank/DDBJ databases">
        <authorList>
            <person name="Lucas J.A."/>
        </authorList>
    </citation>
    <scope>NUCLEOTIDE SEQUENCE [LARGE SCALE GENOMIC DNA]</scope>
    <source>
        <strain evidence="3 4">Z 5.4</strain>
    </source>
</reference>
<comment type="caution">
    <text evidence="3">The sequence shown here is derived from an EMBL/GenBank/DDBJ whole genome shotgun (WGS) entry which is preliminary data.</text>
</comment>
<dbReference type="EMBL" id="JBJHQH010000026">
    <property type="protein sequence ID" value="MFK9094714.1"/>
    <property type="molecule type" value="Genomic_DNA"/>
</dbReference>
<dbReference type="PANTHER" id="PTHR35792:SF3">
    <property type="entry name" value="IG HYPOTHETICAL 17707"/>
    <property type="match status" value="1"/>
</dbReference>
<keyword evidence="2" id="KW-1133">Transmembrane helix</keyword>
<dbReference type="Proteomes" id="UP001623041">
    <property type="component" value="Unassembled WGS sequence"/>
</dbReference>
<name>A0ABW8RMG7_9BACI</name>
<evidence type="ECO:0000256" key="2">
    <source>
        <dbReference type="SAM" id="Phobius"/>
    </source>
</evidence>